<dbReference type="SUPFAM" id="SSF55073">
    <property type="entry name" value="Nucleotide cyclase"/>
    <property type="match status" value="1"/>
</dbReference>
<dbReference type="SMART" id="SM00267">
    <property type="entry name" value="GGDEF"/>
    <property type="match status" value="1"/>
</dbReference>
<dbReference type="Gene3D" id="3.30.70.270">
    <property type="match status" value="1"/>
</dbReference>
<evidence type="ECO:0000259" key="2">
    <source>
        <dbReference type="PROSITE" id="PS50887"/>
    </source>
</evidence>
<dbReference type="EMBL" id="CP095075">
    <property type="protein sequence ID" value="UOR10421.1"/>
    <property type="molecule type" value="Genomic_DNA"/>
</dbReference>
<dbReference type="RefSeq" id="WP_245029526.1">
    <property type="nucleotide sequence ID" value="NZ_CP095075.1"/>
</dbReference>
<evidence type="ECO:0000313" key="4">
    <source>
        <dbReference type="Proteomes" id="UP000830326"/>
    </source>
</evidence>
<evidence type="ECO:0000259" key="1">
    <source>
        <dbReference type="PROSITE" id="PS50883"/>
    </source>
</evidence>
<organism evidence="3 4">
    <name type="scientific">Halobacillus amylolyticus</name>
    <dbReference type="NCBI Taxonomy" id="2932259"/>
    <lineage>
        <taxon>Bacteria</taxon>
        <taxon>Bacillati</taxon>
        <taxon>Bacillota</taxon>
        <taxon>Bacilli</taxon>
        <taxon>Bacillales</taxon>
        <taxon>Bacillaceae</taxon>
        <taxon>Halobacillus</taxon>
    </lineage>
</organism>
<dbReference type="SMART" id="SM00052">
    <property type="entry name" value="EAL"/>
    <property type="match status" value="1"/>
</dbReference>
<dbReference type="InterPro" id="IPR043128">
    <property type="entry name" value="Rev_trsase/Diguanyl_cyclase"/>
</dbReference>
<gene>
    <name evidence="3" type="ORF">MUO15_12060</name>
</gene>
<dbReference type="Pfam" id="PF00990">
    <property type="entry name" value="GGDEF"/>
    <property type="match status" value="1"/>
</dbReference>
<dbReference type="InterPro" id="IPR029016">
    <property type="entry name" value="GAF-like_dom_sf"/>
</dbReference>
<dbReference type="Proteomes" id="UP000830326">
    <property type="component" value="Chromosome"/>
</dbReference>
<dbReference type="SUPFAM" id="SSF55785">
    <property type="entry name" value="PYP-like sensor domain (PAS domain)"/>
    <property type="match status" value="1"/>
</dbReference>
<keyword evidence="4" id="KW-1185">Reference proteome</keyword>
<feature type="domain" description="GGDEF" evidence="2">
    <location>
        <begin position="318"/>
        <end position="452"/>
    </location>
</feature>
<sequence length="711" mass="81347">MVQKVGRPWDILRQLSTPVWFFNNSDCSIYINAPLMQRILADRSSYSLADLGRVIHPNDIEHVRELLQRPGGDAFHLNYRLKMNGEYKWIEDMIAPLYAENGRFIGYTGQSLPLSSYKEELEDLKKSVMEIGESFAANAGQSFFDFLVKYLAKVLQVDTVIIGELTGSNRDQITAVSMFHKGGISKRMTYQLEGTPCEEVIKGKECYIPRGAYELYPNDDMLVKNELESYFGAPLLNSNREVIGILSIMDVGLKKNGPMSKALFRIFADRMGNELSKRHTERELKHISQFDSLTGLISRNYFKDLLREELANPRQLHQKLAVIFIDLDNFKMINDTWGHERGDELLKQFAHHLNRIFARVNCVISRISSDEFAVLLLGRKDVDHAREKAEDIIHSMKRPFFINQKEYYSTASVGVAFYPQDASDEGTLLRYADAAMHKAKRKGKNRYELYNTYMSVEMLDEMQRKQALHHALERREFTLHYQPQVCGLTSEIKGYEALIRWNQPLMGLLTPDHFISLAEESGAIIQIGEWVLKEACLQVKKWQLEFNRPDLCVAVNLSAEQFADRYVKDKIFNALEQANLDASCLIIEITETMVLRDFENSTGVLEELRSQGIKVHLDDFGMGFSSLNYLSRLPVDAIKIDRSFIKQIGSKANDVAIVSAIIAMAKSLNLQIIAEGVETEEHIEYLSQKGCHDYQGYYYSKPLPVASVRPC</sequence>
<dbReference type="InterPro" id="IPR052155">
    <property type="entry name" value="Biofilm_reg_signaling"/>
</dbReference>
<accession>A0ABY4H6C9</accession>
<dbReference type="CDD" id="cd01948">
    <property type="entry name" value="EAL"/>
    <property type="match status" value="1"/>
</dbReference>
<protein>
    <submittedName>
        <fullName evidence="3">EAL domain-containing protein</fullName>
    </submittedName>
</protein>
<dbReference type="PROSITE" id="PS50887">
    <property type="entry name" value="GGDEF"/>
    <property type="match status" value="1"/>
</dbReference>
<dbReference type="NCBIfam" id="TIGR00254">
    <property type="entry name" value="GGDEF"/>
    <property type="match status" value="1"/>
</dbReference>
<dbReference type="InterPro" id="IPR029787">
    <property type="entry name" value="Nucleotide_cyclase"/>
</dbReference>
<name>A0ABY4H6C9_9BACI</name>
<dbReference type="InterPro" id="IPR035965">
    <property type="entry name" value="PAS-like_dom_sf"/>
</dbReference>
<reference evidence="3" key="1">
    <citation type="submission" date="2022-04" db="EMBL/GenBank/DDBJ databases">
        <title>Halobacillus sp. isolated from saltern.</title>
        <authorList>
            <person name="Won M."/>
            <person name="Lee C.-M."/>
            <person name="Woen H.-Y."/>
            <person name="Kwon S.-W."/>
        </authorList>
    </citation>
    <scope>NUCLEOTIDE SEQUENCE</scope>
    <source>
        <strain evidence="3">SSHM10-5</strain>
    </source>
</reference>
<dbReference type="Pfam" id="PF00563">
    <property type="entry name" value="EAL"/>
    <property type="match status" value="1"/>
</dbReference>
<dbReference type="Gene3D" id="3.30.450.40">
    <property type="match status" value="1"/>
</dbReference>
<dbReference type="Gene3D" id="3.30.450.20">
    <property type="entry name" value="PAS domain"/>
    <property type="match status" value="1"/>
</dbReference>
<dbReference type="InterPro" id="IPR001633">
    <property type="entry name" value="EAL_dom"/>
</dbReference>
<dbReference type="SUPFAM" id="SSF141868">
    <property type="entry name" value="EAL domain-like"/>
    <property type="match status" value="1"/>
</dbReference>
<dbReference type="InterPro" id="IPR035919">
    <property type="entry name" value="EAL_sf"/>
</dbReference>
<dbReference type="Gene3D" id="3.20.20.450">
    <property type="entry name" value="EAL domain"/>
    <property type="match status" value="1"/>
</dbReference>
<feature type="domain" description="EAL" evidence="1">
    <location>
        <begin position="461"/>
        <end position="711"/>
    </location>
</feature>
<dbReference type="PROSITE" id="PS50883">
    <property type="entry name" value="EAL"/>
    <property type="match status" value="1"/>
</dbReference>
<dbReference type="PANTHER" id="PTHR44757:SF2">
    <property type="entry name" value="BIOFILM ARCHITECTURE MAINTENANCE PROTEIN MBAA"/>
    <property type="match status" value="1"/>
</dbReference>
<dbReference type="CDD" id="cd01949">
    <property type="entry name" value="GGDEF"/>
    <property type="match status" value="1"/>
</dbReference>
<proteinExistence type="predicted"/>
<dbReference type="SUPFAM" id="SSF55781">
    <property type="entry name" value="GAF domain-like"/>
    <property type="match status" value="1"/>
</dbReference>
<dbReference type="PANTHER" id="PTHR44757">
    <property type="entry name" value="DIGUANYLATE CYCLASE DGCP"/>
    <property type="match status" value="1"/>
</dbReference>
<evidence type="ECO:0000313" key="3">
    <source>
        <dbReference type="EMBL" id="UOR10421.1"/>
    </source>
</evidence>
<dbReference type="InterPro" id="IPR000160">
    <property type="entry name" value="GGDEF_dom"/>
</dbReference>